<dbReference type="PANTHER" id="PTHR30069:SF29">
    <property type="entry name" value="HEMOGLOBIN AND HEMOGLOBIN-HAPTOGLOBIN-BINDING PROTEIN 1-RELATED"/>
    <property type="match status" value="1"/>
</dbReference>
<dbReference type="EMBL" id="NBWU01000001">
    <property type="protein sequence ID" value="PCE65866.1"/>
    <property type="molecule type" value="Genomic_DNA"/>
</dbReference>
<reference evidence="14 15" key="1">
    <citation type="submission" date="2017-04" db="EMBL/GenBank/DDBJ databases">
        <title>A new member of the family Flavobacteriaceae isolated from ascidians.</title>
        <authorList>
            <person name="Chen L."/>
        </authorList>
    </citation>
    <scope>NUCLEOTIDE SEQUENCE [LARGE SCALE GENOMIC DNA]</scope>
    <source>
        <strain evidence="14 15">HQA918</strain>
    </source>
</reference>
<evidence type="ECO:0000259" key="13">
    <source>
        <dbReference type="Pfam" id="PF07715"/>
    </source>
</evidence>
<comment type="caution">
    <text evidence="14">The sequence shown here is derived from an EMBL/GenBank/DDBJ whole genome shotgun (WGS) entry which is preliminary data.</text>
</comment>
<dbReference type="InterPro" id="IPR012910">
    <property type="entry name" value="Plug_dom"/>
</dbReference>
<comment type="similarity">
    <text evidence="10 11">Belongs to the TonB-dependent receptor family.</text>
</comment>
<dbReference type="InterPro" id="IPR039426">
    <property type="entry name" value="TonB-dep_rcpt-like"/>
</dbReference>
<evidence type="ECO:0000256" key="7">
    <source>
        <dbReference type="ARBA" id="ARBA00023136"/>
    </source>
</evidence>
<evidence type="ECO:0000256" key="8">
    <source>
        <dbReference type="ARBA" id="ARBA00023170"/>
    </source>
</evidence>
<evidence type="ECO:0000256" key="1">
    <source>
        <dbReference type="ARBA" id="ARBA00004571"/>
    </source>
</evidence>
<dbReference type="Gene3D" id="2.40.170.20">
    <property type="entry name" value="TonB-dependent receptor, beta-barrel domain"/>
    <property type="match status" value="1"/>
</dbReference>
<dbReference type="OrthoDB" id="9803050at2"/>
<evidence type="ECO:0000259" key="12">
    <source>
        <dbReference type="Pfam" id="PF00593"/>
    </source>
</evidence>
<evidence type="ECO:0000256" key="10">
    <source>
        <dbReference type="PROSITE-ProRule" id="PRU01360"/>
    </source>
</evidence>
<comment type="subcellular location">
    <subcellularLocation>
        <location evidence="1 10">Cell outer membrane</location>
        <topology evidence="1 10">Multi-pass membrane protein</topology>
    </subcellularLocation>
</comment>
<dbReference type="GO" id="GO:0009279">
    <property type="term" value="C:cell outer membrane"/>
    <property type="evidence" value="ECO:0007669"/>
    <property type="project" value="UniProtKB-SubCell"/>
</dbReference>
<dbReference type="Pfam" id="PF07715">
    <property type="entry name" value="Plug"/>
    <property type="match status" value="1"/>
</dbReference>
<evidence type="ECO:0000256" key="2">
    <source>
        <dbReference type="ARBA" id="ARBA00022448"/>
    </source>
</evidence>
<gene>
    <name evidence="14" type="ORF">B7P33_00765</name>
</gene>
<dbReference type="Gene3D" id="2.60.40.1120">
    <property type="entry name" value="Carboxypeptidase-like, regulatory domain"/>
    <property type="match status" value="1"/>
</dbReference>
<dbReference type="SUPFAM" id="SSF49464">
    <property type="entry name" value="Carboxypeptidase regulatory domain-like"/>
    <property type="match status" value="1"/>
</dbReference>
<dbReference type="InterPro" id="IPR037066">
    <property type="entry name" value="Plug_dom_sf"/>
</dbReference>
<keyword evidence="15" id="KW-1185">Reference proteome</keyword>
<evidence type="ECO:0000313" key="14">
    <source>
        <dbReference type="EMBL" id="PCE65866.1"/>
    </source>
</evidence>
<dbReference type="GO" id="GO:0015344">
    <property type="term" value="F:siderophore uptake transmembrane transporter activity"/>
    <property type="evidence" value="ECO:0007669"/>
    <property type="project" value="TreeGrafter"/>
</dbReference>
<dbReference type="Gene3D" id="2.170.130.10">
    <property type="entry name" value="TonB-dependent receptor, plug domain"/>
    <property type="match status" value="1"/>
</dbReference>
<proteinExistence type="inferred from homology"/>
<evidence type="ECO:0000313" key="15">
    <source>
        <dbReference type="Proteomes" id="UP000219559"/>
    </source>
</evidence>
<evidence type="ECO:0000256" key="6">
    <source>
        <dbReference type="ARBA" id="ARBA00023077"/>
    </source>
</evidence>
<name>A0A2A4GD21_9FLAO</name>
<dbReference type="InterPro" id="IPR008969">
    <property type="entry name" value="CarboxyPept-like_regulatory"/>
</dbReference>
<keyword evidence="4 10" id="KW-0812">Transmembrane</keyword>
<feature type="domain" description="TonB-dependent receptor plug" evidence="13">
    <location>
        <begin position="261"/>
        <end position="338"/>
    </location>
</feature>
<evidence type="ECO:0000256" key="5">
    <source>
        <dbReference type="ARBA" id="ARBA00022729"/>
    </source>
</evidence>
<keyword evidence="6 11" id="KW-0798">TonB box</keyword>
<evidence type="ECO:0000256" key="4">
    <source>
        <dbReference type="ARBA" id="ARBA00022692"/>
    </source>
</evidence>
<dbReference type="AlphaFoldDB" id="A0A2A4GD21"/>
<keyword evidence="2 10" id="KW-0813">Transport</keyword>
<dbReference type="PROSITE" id="PS52016">
    <property type="entry name" value="TONB_DEPENDENT_REC_3"/>
    <property type="match status" value="1"/>
</dbReference>
<protein>
    <submittedName>
        <fullName evidence="14">TonB-dependent receptor</fullName>
    </submittedName>
</protein>
<dbReference type="Proteomes" id="UP000219559">
    <property type="component" value="Unassembled WGS sequence"/>
</dbReference>
<dbReference type="InterPro" id="IPR000531">
    <property type="entry name" value="Beta-barrel_TonB"/>
</dbReference>
<dbReference type="Pfam" id="PF00593">
    <property type="entry name" value="TonB_dep_Rec_b-barrel"/>
    <property type="match status" value="1"/>
</dbReference>
<organism evidence="14 15">
    <name type="scientific">Sediminicola luteus</name>
    <dbReference type="NCBI Taxonomy" id="319238"/>
    <lineage>
        <taxon>Bacteria</taxon>
        <taxon>Pseudomonadati</taxon>
        <taxon>Bacteroidota</taxon>
        <taxon>Flavobacteriia</taxon>
        <taxon>Flavobacteriales</taxon>
        <taxon>Flavobacteriaceae</taxon>
        <taxon>Sediminicola</taxon>
    </lineage>
</organism>
<evidence type="ECO:0000256" key="11">
    <source>
        <dbReference type="RuleBase" id="RU003357"/>
    </source>
</evidence>
<keyword evidence="7 10" id="KW-0472">Membrane</keyword>
<dbReference type="PANTHER" id="PTHR30069">
    <property type="entry name" value="TONB-DEPENDENT OUTER MEMBRANE RECEPTOR"/>
    <property type="match status" value="1"/>
</dbReference>
<keyword evidence="8 14" id="KW-0675">Receptor</keyword>
<dbReference type="RefSeq" id="WP_097441392.1">
    <property type="nucleotide sequence ID" value="NZ_NBWU01000001.1"/>
</dbReference>
<feature type="domain" description="TonB-dependent receptor-like beta-barrel" evidence="12">
    <location>
        <begin position="417"/>
        <end position="866"/>
    </location>
</feature>
<sequence length="905" mass="102030">MGQQVNGITKKYENTSIITIIEDLEETYGYRFYFNPVWLEGRKVSIETTNASLTDFLERLFSNTELNYYLQDANQVILLRNNIVYTELPNGFFKELQSTGNSNTVVKAESVAPIFYDFENTQQTESLETMRVGKSKADNGNGPFTVQGKIINGKTGEPIADLVLRAKGTGKRTITSGNGTYSLLLNKGTYEMEALAMGIQDTKFRLIVYDSGVLDLALNESLEQLDEVILEAEAIKNVEDVNTGTNQINSEESKNIPLVLGERDILKVATTLPGISNAGEGASGFNVRGGKTDQNLILLDDGVVYNPTHFFGFFQALNPFTTEGVDIYKGSIPPQFGGRLSSVFDITTKDGNMNELKGEASIGAVTSNIALEVPIKKDKASLIVGGRTTYSDWILKVVDDEQLKNSEASFYDMIAKYTHKINDNHTLRGSAYYSKDKFSITNDSLYNYSNRLFSLSWDHKFNEKHTGKVHVTNSQYQFGIDYDGQANTDFNLGYDVTETEFKYDLNYFHNKDHSFNYGIAAKLYDINPGGIDPAGNESQVTPLHIPKERAIEGALYIGDTYNVSPKLSFNLGLRYSFYAFLGETTTREYAPGLPLSDATLTGETEYDKNEVAQSYNGPEVRVSGRYFIQPDLSIKAGFNTAYQYIHSLSNNTTVSPIDTWKLSDNNIEPQLGYQYSLGVYKNLKENEYELSLEGYYKTSENITDFKTGANILLNETIEQEVLQGDGKAYGVEFLLRKNRGRLNGWLGYAYSRSLQKFDSEFSVERINNGEFFATNYDKPHDFSLVANYKVTNRYSLSTNLIYQSGRPVTYPVGSYRFNNADYVLYSNRNEFRIPNYFRWDIGLNIEGNHRIKKLTHSFWTISVYNVLGRNNPYSVFFVTEDGEIKAYQSSIFAIPVPSISYNIKF</sequence>
<keyword evidence="5" id="KW-0732">Signal</keyword>
<evidence type="ECO:0000256" key="3">
    <source>
        <dbReference type="ARBA" id="ARBA00022452"/>
    </source>
</evidence>
<dbReference type="SUPFAM" id="SSF56935">
    <property type="entry name" value="Porins"/>
    <property type="match status" value="1"/>
</dbReference>
<dbReference type="GO" id="GO:0044718">
    <property type="term" value="P:siderophore transmembrane transport"/>
    <property type="evidence" value="ECO:0007669"/>
    <property type="project" value="TreeGrafter"/>
</dbReference>
<dbReference type="Pfam" id="PF13715">
    <property type="entry name" value="CarbopepD_reg_2"/>
    <property type="match status" value="1"/>
</dbReference>
<keyword evidence="3 10" id="KW-1134">Transmembrane beta strand</keyword>
<keyword evidence="9 10" id="KW-0998">Cell outer membrane</keyword>
<dbReference type="InterPro" id="IPR036942">
    <property type="entry name" value="Beta-barrel_TonB_sf"/>
</dbReference>
<accession>A0A2A4GD21</accession>
<evidence type="ECO:0000256" key="9">
    <source>
        <dbReference type="ARBA" id="ARBA00023237"/>
    </source>
</evidence>